<keyword evidence="1" id="KW-1133">Transmembrane helix</keyword>
<accession>A0ABQ6FQS1</accession>
<feature type="transmembrane region" description="Helical" evidence="1">
    <location>
        <begin position="335"/>
        <end position="365"/>
    </location>
</feature>
<dbReference type="RefSeq" id="WP_338248623.1">
    <property type="nucleotide sequence ID" value="NZ_BSRI01000001.1"/>
</dbReference>
<feature type="transmembrane region" description="Helical" evidence="1">
    <location>
        <begin position="229"/>
        <end position="248"/>
    </location>
</feature>
<dbReference type="Gene3D" id="1.25.10.10">
    <property type="entry name" value="Leucine-rich Repeat Variant"/>
    <property type="match status" value="1"/>
</dbReference>
<dbReference type="Pfam" id="PF13646">
    <property type="entry name" value="HEAT_2"/>
    <property type="match status" value="1"/>
</dbReference>
<keyword evidence="3" id="KW-1185">Reference proteome</keyword>
<dbReference type="InterPro" id="IPR016024">
    <property type="entry name" value="ARM-type_fold"/>
</dbReference>
<reference evidence="2 3" key="1">
    <citation type="submission" date="2023-02" db="EMBL/GenBank/DDBJ databases">
        <title>Dictyobacter halimunensis sp. nov., a new member of the class Ktedonobacteria from forest soil in a geothermal area.</title>
        <authorList>
            <person name="Rachmania M.K."/>
            <person name="Ningsih F."/>
            <person name="Sakai Y."/>
            <person name="Yabe S."/>
            <person name="Yokota A."/>
            <person name="Sjamsuridzal W."/>
        </authorList>
    </citation>
    <scope>NUCLEOTIDE SEQUENCE [LARGE SCALE GENOMIC DNA]</scope>
    <source>
        <strain evidence="2 3">S3.2.2.5</strain>
    </source>
</reference>
<sequence>MNPQDHDARENQATWRAQKQAPETLLADVLARLEQRQPYLQSDLALAEQRAGLIHPAWEIRAATVRALDGKDDAPTLELLRTALEDEHRLVRVAALHVAGHMKKHIPLEYLLRALSDRDWEVREMAVLALGELQTQTVDLFPALLRVAQHDSDGVVRDAARYALSCNHSEQASRATADVSDTSAIEEAETTRIAPPSLHISSISKNIGNPCWHYVLLLHRQCALLHKTIWLWSFVIILFGTILSIVALEKTGMHNTTFYLALFACISASSGTAFLYGGENDAGLELTMATPTSIRVVMLFRFLLLVGYNLLLSLLASGILALLQGGNIWGIIHLWLAPMILFAMTAFSISLLLGSWVAVLITLLINASRALNLHIDTGVFSIYLAAPANWQINPMFFVVAAALLLVAIVYAPRQPRLVEM</sequence>
<proteinExistence type="predicted"/>
<dbReference type="SMART" id="SM00567">
    <property type="entry name" value="EZ_HEAT"/>
    <property type="match status" value="2"/>
</dbReference>
<name>A0ABQ6FQS1_9CHLR</name>
<gene>
    <name evidence="2" type="ORF">KDH_16350</name>
</gene>
<feature type="transmembrane region" description="Helical" evidence="1">
    <location>
        <begin position="392"/>
        <end position="411"/>
    </location>
</feature>
<evidence type="ECO:0000313" key="3">
    <source>
        <dbReference type="Proteomes" id="UP001344906"/>
    </source>
</evidence>
<keyword evidence="1" id="KW-0812">Transmembrane</keyword>
<evidence type="ECO:0008006" key="4">
    <source>
        <dbReference type="Google" id="ProtNLM"/>
    </source>
</evidence>
<evidence type="ECO:0000313" key="2">
    <source>
        <dbReference type="EMBL" id="GLV54788.1"/>
    </source>
</evidence>
<feature type="transmembrane region" description="Helical" evidence="1">
    <location>
        <begin position="260"/>
        <end position="278"/>
    </location>
</feature>
<feature type="transmembrane region" description="Helical" evidence="1">
    <location>
        <begin position="298"/>
        <end position="323"/>
    </location>
</feature>
<dbReference type="Proteomes" id="UP001344906">
    <property type="component" value="Unassembled WGS sequence"/>
</dbReference>
<comment type="caution">
    <text evidence="2">The sequence shown here is derived from an EMBL/GenBank/DDBJ whole genome shotgun (WGS) entry which is preliminary data.</text>
</comment>
<keyword evidence="1" id="KW-0472">Membrane</keyword>
<dbReference type="InterPro" id="IPR011989">
    <property type="entry name" value="ARM-like"/>
</dbReference>
<dbReference type="SUPFAM" id="SSF48371">
    <property type="entry name" value="ARM repeat"/>
    <property type="match status" value="1"/>
</dbReference>
<protein>
    <recommendedName>
        <fullName evidence="4">HEAT repeat domain-containing protein</fullName>
    </recommendedName>
</protein>
<dbReference type="InterPro" id="IPR004155">
    <property type="entry name" value="PBS_lyase_HEAT"/>
</dbReference>
<organism evidence="2 3">
    <name type="scientific">Dictyobacter halimunensis</name>
    <dbReference type="NCBI Taxonomy" id="3026934"/>
    <lineage>
        <taxon>Bacteria</taxon>
        <taxon>Bacillati</taxon>
        <taxon>Chloroflexota</taxon>
        <taxon>Ktedonobacteria</taxon>
        <taxon>Ktedonobacterales</taxon>
        <taxon>Dictyobacteraceae</taxon>
        <taxon>Dictyobacter</taxon>
    </lineage>
</organism>
<dbReference type="EMBL" id="BSRI01000001">
    <property type="protein sequence ID" value="GLV54788.1"/>
    <property type="molecule type" value="Genomic_DNA"/>
</dbReference>
<evidence type="ECO:0000256" key="1">
    <source>
        <dbReference type="SAM" id="Phobius"/>
    </source>
</evidence>